<protein>
    <submittedName>
        <fullName evidence="2">Uncharacterized protein</fullName>
    </submittedName>
</protein>
<name>A0A5M8NVM6_9BACT</name>
<feature type="coiled-coil region" evidence="1">
    <location>
        <begin position="67"/>
        <end position="94"/>
    </location>
</feature>
<keyword evidence="1" id="KW-0175">Coiled coil</keyword>
<organism evidence="2 3">
    <name type="scientific">Candidatus Ordinivivax streblomastigis</name>
    <dbReference type="NCBI Taxonomy" id="2540710"/>
    <lineage>
        <taxon>Bacteria</taxon>
        <taxon>Pseudomonadati</taxon>
        <taxon>Bacteroidota</taxon>
        <taxon>Bacteroidia</taxon>
        <taxon>Bacteroidales</taxon>
        <taxon>Candidatus Ordinivivax</taxon>
    </lineage>
</organism>
<sequence>MTDSDGGALSFKSVMDNDPMNAAIEETLRRIQGLSDGTLAGGEKINAAFRQTAGNIHRAFQTIDQTAGEHQAALQALEAEYDRLGQETERASHAGIKTINDAIIEETRKSSGLFVRLFEDASQKSLNEIRRIKAETENLYDYLKGQESATKPIGFTGEELEAMKKDPKVVEALQKAIGKLKKEISGRSSFAQFADDVKKAVAQMKAGDITGGLESIGRAANNITPQIKSLGNDLATIFGDNQLGGEIELAMDALEGLGATATGVGQIMAGNIAGGVQNLVSGASKLISVFHSLNDQENANLQKRIEHYGRLIALYDRLIGKQKDLLGSLSGTEAIEASQKAAGLIDEQTSVERKKIEAWFKQKNGHSNAYKFNQSWVNFTDKDVLAYKAEDWEKLREHVELWDRLPKEVQDYGTAVMEAKEKTAELAEATQEAVAGFSFDSFSQSFLNTLMNMDSSVEDFAGNMEKNLQKAILDSLMDEKYKDRIKQLYNDFAEYNTNGITEEEAARLRKANDDLAAQLIADRENLARSFGWNVSEAPDADASLTGAVKGVSEETASKVAGQMNAIRINQLEATEMLRQQLFHLANIDRNTVSIDGNTQYIKSIYDKMTSLGDSLRSQGLG</sequence>
<dbReference type="Proteomes" id="UP000324575">
    <property type="component" value="Unassembled WGS sequence"/>
</dbReference>
<evidence type="ECO:0000313" key="3">
    <source>
        <dbReference type="Proteomes" id="UP000324575"/>
    </source>
</evidence>
<proteinExistence type="predicted"/>
<dbReference type="EMBL" id="SNRX01000039">
    <property type="protein sequence ID" value="KAA6300912.1"/>
    <property type="molecule type" value="Genomic_DNA"/>
</dbReference>
<dbReference type="AlphaFoldDB" id="A0A5M8NVM6"/>
<evidence type="ECO:0000256" key="1">
    <source>
        <dbReference type="SAM" id="Coils"/>
    </source>
</evidence>
<comment type="caution">
    <text evidence="2">The sequence shown here is derived from an EMBL/GenBank/DDBJ whole genome shotgun (WGS) entry which is preliminary data.</text>
</comment>
<gene>
    <name evidence="2" type="ORF">EZS26_002938</name>
</gene>
<accession>A0A5M8NVM6</accession>
<evidence type="ECO:0000313" key="2">
    <source>
        <dbReference type="EMBL" id="KAA6300912.1"/>
    </source>
</evidence>
<reference evidence="2 3" key="1">
    <citation type="submission" date="2019-03" db="EMBL/GenBank/DDBJ databases">
        <title>Single cell metagenomics reveals metabolic interactions within the superorganism composed of flagellate Streblomastix strix and complex community of Bacteroidetes bacteria on its surface.</title>
        <authorList>
            <person name="Treitli S.C."/>
            <person name="Kolisko M."/>
            <person name="Husnik F."/>
            <person name="Keeling P."/>
            <person name="Hampl V."/>
        </authorList>
    </citation>
    <scope>NUCLEOTIDE SEQUENCE [LARGE SCALE GENOMIC DNA]</scope>
    <source>
        <strain evidence="2">St1</strain>
    </source>
</reference>